<accession>A0A2T4Z0R4</accession>
<comment type="caution">
    <text evidence="1">The sequence shown here is derived from an EMBL/GenBank/DDBJ whole genome shotgun (WGS) entry which is preliminary data.</text>
</comment>
<dbReference type="Proteomes" id="UP000241639">
    <property type="component" value="Unassembled WGS sequence"/>
</dbReference>
<dbReference type="EMBL" id="PZZP01000004">
    <property type="protein sequence ID" value="PTM53331.1"/>
    <property type="molecule type" value="Genomic_DNA"/>
</dbReference>
<evidence type="ECO:0000313" key="1">
    <source>
        <dbReference type="EMBL" id="PTM53331.1"/>
    </source>
</evidence>
<keyword evidence="2" id="KW-1185">Reference proteome</keyword>
<protein>
    <submittedName>
        <fullName evidence="1">Uncharacterized protein</fullName>
    </submittedName>
</protein>
<sequence length="372" mass="43794">MLKNHLQTLAAVRAGRIDCQAFAYQEAFDEEGHSYDANRLKRFRLLLALQYDRSEQDEPLLQKLMRQETIMHRHAPFQGLYPSLCLCAYLLSRFRSPMNVWLFTQAKLSNFDTHCGFDVQYLVSAGIEETYRYVVDAEHEWKSTFYDYVGEDRENCRINSSDLTRWREAKEKQYPSQLDMENIEDVIELAIDLEEKELLQEKVREWKSQQKDWDETTLNQLVVYERHCDNVAGVIAAQEELLRYKTTDWDIASQLRSLSEWYLKLGEADVAWAKIDTARHHLQHIPDWKRVGLGRMIVENAFDVVLLQNDANHPTCRVAYEWALEQIQALEGPHLNLLQKAAEAADIMGDERMEEQFLTAYVEEEKRIYDED</sequence>
<evidence type="ECO:0000313" key="2">
    <source>
        <dbReference type="Proteomes" id="UP000241639"/>
    </source>
</evidence>
<name>A0A2T4Z0R4_9BACL</name>
<reference evidence="1 2" key="1">
    <citation type="submission" date="2018-04" db="EMBL/GenBank/DDBJ databases">
        <title>Genomic Encyclopedia of Archaeal and Bacterial Type Strains, Phase II (KMG-II): from individual species to whole genera.</title>
        <authorList>
            <person name="Goeker M."/>
        </authorList>
    </citation>
    <scope>NUCLEOTIDE SEQUENCE [LARGE SCALE GENOMIC DNA]</scope>
    <source>
        <strain evidence="1 2">DSM 45169</strain>
    </source>
</reference>
<gene>
    <name evidence="1" type="ORF">C8J48_3655</name>
</gene>
<proteinExistence type="predicted"/>
<dbReference type="AlphaFoldDB" id="A0A2T4Z0R4"/>
<dbReference type="RefSeq" id="WP_107728613.1">
    <property type="nucleotide sequence ID" value="NZ_PZZP01000004.1"/>
</dbReference>
<organism evidence="1 2">
    <name type="scientific">Desmospora activa DSM 45169</name>
    <dbReference type="NCBI Taxonomy" id="1121389"/>
    <lineage>
        <taxon>Bacteria</taxon>
        <taxon>Bacillati</taxon>
        <taxon>Bacillota</taxon>
        <taxon>Bacilli</taxon>
        <taxon>Bacillales</taxon>
        <taxon>Thermoactinomycetaceae</taxon>
        <taxon>Desmospora</taxon>
    </lineage>
</organism>
<dbReference type="OrthoDB" id="305750at2"/>